<evidence type="ECO:0000313" key="3">
    <source>
        <dbReference type="Proteomes" id="UP001278500"/>
    </source>
</evidence>
<dbReference type="RefSeq" id="XP_062686065.1">
    <property type="nucleotide sequence ID" value="XM_062821929.1"/>
</dbReference>
<comment type="caution">
    <text evidence="2">The sequence shown here is derived from an EMBL/GenBank/DDBJ whole genome shotgun (WGS) entry which is preliminary data.</text>
</comment>
<proteinExistence type="predicted"/>
<keyword evidence="3" id="KW-1185">Reference proteome</keyword>
<evidence type="ECO:0000313" key="2">
    <source>
        <dbReference type="EMBL" id="KAK3354687.1"/>
    </source>
</evidence>
<feature type="compositionally biased region" description="Gly residues" evidence="1">
    <location>
        <begin position="66"/>
        <end position="77"/>
    </location>
</feature>
<reference evidence="2" key="1">
    <citation type="journal article" date="2023" name="Mol. Phylogenet. Evol.">
        <title>Genome-scale phylogeny and comparative genomics of the fungal order Sordariales.</title>
        <authorList>
            <person name="Hensen N."/>
            <person name="Bonometti L."/>
            <person name="Westerberg I."/>
            <person name="Brannstrom I.O."/>
            <person name="Guillou S."/>
            <person name="Cros-Aarteil S."/>
            <person name="Calhoun S."/>
            <person name="Haridas S."/>
            <person name="Kuo A."/>
            <person name="Mondo S."/>
            <person name="Pangilinan J."/>
            <person name="Riley R."/>
            <person name="LaButti K."/>
            <person name="Andreopoulos B."/>
            <person name="Lipzen A."/>
            <person name="Chen C."/>
            <person name="Yan M."/>
            <person name="Daum C."/>
            <person name="Ng V."/>
            <person name="Clum A."/>
            <person name="Steindorff A."/>
            <person name="Ohm R.A."/>
            <person name="Martin F."/>
            <person name="Silar P."/>
            <person name="Natvig D.O."/>
            <person name="Lalanne C."/>
            <person name="Gautier V."/>
            <person name="Ament-Velasquez S.L."/>
            <person name="Kruys A."/>
            <person name="Hutchinson M.I."/>
            <person name="Powell A.J."/>
            <person name="Barry K."/>
            <person name="Miller A.N."/>
            <person name="Grigoriev I.V."/>
            <person name="Debuchy R."/>
            <person name="Gladieux P."/>
            <person name="Hiltunen Thoren M."/>
            <person name="Johannesson H."/>
        </authorList>
    </citation>
    <scope>NUCLEOTIDE SEQUENCE</scope>
    <source>
        <strain evidence="2">CBS 560.94</strain>
    </source>
</reference>
<dbReference type="AlphaFoldDB" id="A0AAE0JND4"/>
<dbReference type="GeneID" id="87859083"/>
<dbReference type="Proteomes" id="UP001278500">
    <property type="component" value="Unassembled WGS sequence"/>
</dbReference>
<accession>A0AAE0JND4</accession>
<evidence type="ECO:0000256" key="1">
    <source>
        <dbReference type="SAM" id="MobiDB-lite"/>
    </source>
</evidence>
<reference evidence="2" key="2">
    <citation type="submission" date="2023-06" db="EMBL/GenBank/DDBJ databases">
        <authorList>
            <consortium name="Lawrence Berkeley National Laboratory"/>
            <person name="Haridas S."/>
            <person name="Hensen N."/>
            <person name="Bonometti L."/>
            <person name="Westerberg I."/>
            <person name="Brannstrom I.O."/>
            <person name="Guillou S."/>
            <person name="Cros-Aarteil S."/>
            <person name="Calhoun S."/>
            <person name="Kuo A."/>
            <person name="Mondo S."/>
            <person name="Pangilinan J."/>
            <person name="Riley R."/>
            <person name="Labutti K."/>
            <person name="Andreopoulos B."/>
            <person name="Lipzen A."/>
            <person name="Chen C."/>
            <person name="Yanf M."/>
            <person name="Daum C."/>
            <person name="Ng V."/>
            <person name="Clum A."/>
            <person name="Steindorff A."/>
            <person name="Ohm R."/>
            <person name="Martin F."/>
            <person name="Silar P."/>
            <person name="Natvig D."/>
            <person name="Lalanne C."/>
            <person name="Gautier V."/>
            <person name="Ament-Velasquez S.L."/>
            <person name="Kruys A."/>
            <person name="Hutchinson M.I."/>
            <person name="Powell A.J."/>
            <person name="Barry K."/>
            <person name="Miller A.N."/>
            <person name="Grigoriev I.V."/>
            <person name="Debuchy R."/>
            <person name="Gladieux P."/>
            <person name="Thoren M.H."/>
            <person name="Johannesson H."/>
        </authorList>
    </citation>
    <scope>NUCLEOTIDE SEQUENCE</scope>
    <source>
        <strain evidence="2">CBS 560.94</strain>
    </source>
</reference>
<dbReference type="EMBL" id="JAUEPP010000001">
    <property type="protein sequence ID" value="KAK3354687.1"/>
    <property type="molecule type" value="Genomic_DNA"/>
</dbReference>
<sequence>MAPKLSEETYVFLHARPPELYLQVHLGSGNTIMQLQLRPTCYVQATKHGSTNHESSVPPTMDRSDGGVGDHLGSGGSGGETLDLVLSAVSAPTSSRFHRFHPPSTSQPPLLLNEPSLSRISSGVTAPSIEPRLRLSTGHVISRPVAFPLVDEPLDRHRGSPWPRRRRLRKWFEGDISSEIPSAIFLLSRQCRHDQNHQDYNL</sequence>
<organism evidence="2 3">
    <name type="scientific">Neurospora tetraspora</name>
    <dbReference type="NCBI Taxonomy" id="94610"/>
    <lineage>
        <taxon>Eukaryota</taxon>
        <taxon>Fungi</taxon>
        <taxon>Dikarya</taxon>
        <taxon>Ascomycota</taxon>
        <taxon>Pezizomycotina</taxon>
        <taxon>Sordariomycetes</taxon>
        <taxon>Sordariomycetidae</taxon>
        <taxon>Sordariales</taxon>
        <taxon>Sordariaceae</taxon>
        <taxon>Neurospora</taxon>
    </lineage>
</organism>
<name>A0AAE0JND4_9PEZI</name>
<feature type="compositionally biased region" description="Polar residues" evidence="1">
    <location>
        <begin position="47"/>
        <end position="58"/>
    </location>
</feature>
<gene>
    <name evidence="2" type="ORF">B0H65DRAFT_21087</name>
</gene>
<protein>
    <submittedName>
        <fullName evidence="2">Uncharacterized protein</fullName>
    </submittedName>
</protein>
<feature type="region of interest" description="Disordered" evidence="1">
    <location>
        <begin position="47"/>
        <end position="77"/>
    </location>
</feature>